<feature type="transmembrane region" description="Helical" evidence="1">
    <location>
        <begin position="66"/>
        <end position="92"/>
    </location>
</feature>
<keyword evidence="1" id="KW-0472">Membrane</keyword>
<proteinExistence type="predicted"/>
<sequence>MHTFPGSGGTRAVTGRSPAALAWSLTGLILLLVSLQLPFVAAAKFGRTNEGRMFSGIASLWHQGHVLLAALVAFCGLVAPLLLLGSLTWLALRPGGAGGHPLRRFARWLEPWSMPDVRLLAILVAFVKLSALVEAAPAAGLWCYGATAVCTLLALRALPSAPAETNDRPANVPAAAACGLGALCLLVPAYSLPVMSFTRLGHEHADTLLTSVLKLWHGGLWGIALIVFTASLLVPVLKLLALGVLLAAARWPGLLDPAHAGRLQRLVHGIGRWSMLDVFLVAFLCGLVQFGSLARIEARPGVVAFAGAVILTMLATSALESTRRPLPSHP</sequence>
<dbReference type="AlphaFoldDB" id="A0A1D8ARW5"/>
<dbReference type="OrthoDB" id="9800207at2"/>
<dbReference type="PATRIC" id="fig|1838286.3.peg.697"/>
<keyword evidence="1" id="KW-0812">Transmembrane</keyword>
<keyword evidence="1" id="KW-1133">Transmembrane helix</keyword>
<evidence type="ECO:0000313" key="2">
    <source>
        <dbReference type="EMBL" id="AOS43638.1"/>
    </source>
</evidence>
<feature type="transmembrane region" description="Helical" evidence="1">
    <location>
        <begin position="302"/>
        <end position="319"/>
    </location>
</feature>
<reference evidence="2 3" key="1">
    <citation type="submission" date="2016-06" db="EMBL/GenBank/DDBJ databases">
        <title>Three novel species with peptidoglycan cell walls form the new genus Lacunisphaera gen. nov. in the family Opitutaceae of the verrucomicrobial subdivision 4.</title>
        <authorList>
            <person name="Rast P."/>
            <person name="Gloeckner I."/>
            <person name="Jogler M."/>
            <person name="Boedeker C."/>
            <person name="Jeske O."/>
            <person name="Wiegand S."/>
            <person name="Reinhardt R."/>
            <person name="Schumann P."/>
            <person name="Rohde M."/>
            <person name="Spring S."/>
            <person name="Gloeckner F.O."/>
            <person name="Jogler C."/>
        </authorList>
    </citation>
    <scope>NUCLEOTIDE SEQUENCE [LARGE SCALE GENOMIC DNA]</scope>
    <source>
        <strain evidence="2 3">IG16b</strain>
    </source>
</reference>
<dbReference type="EMBL" id="CP016094">
    <property type="protein sequence ID" value="AOS43638.1"/>
    <property type="molecule type" value="Genomic_DNA"/>
</dbReference>
<feature type="transmembrane region" description="Helical" evidence="1">
    <location>
        <begin position="270"/>
        <end position="290"/>
    </location>
</feature>
<feature type="transmembrane region" description="Helical" evidence="1">
    <location>
        <begin position="139"/>
        <end position="158"/>
    </location>
</feature>
<dbReference type="RefSeq" id="WP_069960968.1">
    <property type="nucleotide sequence ID" value="NZ_CP016094.1"/>
</dbReference>
<feature type="transmembrane region" description="Helical" evidence="1">
    <location>
        <begin position="220"/>
        <end position="249"/>
    </location>
</feature>
<evidence type="ECO:0000256" key="1">
    <source>
        <dbReference type="SAM" id="Phobius"/>
    </source>
</evidence>
<keyword evidence="3" id="KW-1185">Reference proteome</keyword>
<dbReference type="STRING" id="1838286.Verru16b_00690"/>
<gene>
    <name evidence="2" type="primary">yebS</name>
    <name evidence="2" type="ORF">Verru16b_00690</name>
</gene>
<dbReference type="KEGG" id="obg:Verru16b_00690"/>
<organism evidence="2 3">
    <name type="scientific">Lacunisphaera limnophila</name>
    <dbReference type="NCBI Taxonomy" id="1838286"/>
    <lineage>
        <taxon>Bacteria</taxon>
        <taxon>Pseudomonadati</taxon>
        <taxon>Verrucomicrobiota</taxon>
        <taxon>Opitutia</taxon>
        <taxon>Opitutales</taxon>
        <taxon>Opitutaceae</taxon>
        <taxon>Lacunisphaera</taxon>
    </lineage>
</organism>
<name>A0A1D8ARW5_9BACT</name>
<accession>A0A1D8ARW5</accession>
<evidence type="ECO:0000313" key="3">
    <source>
        <dbReference type="Proteomes" id="UP000095228"/>
    </source>
</evidence>
<dbReference type="Proteomes" id="UP000095228">
    <property type="component" value="Chromosome"/>
</dbReference>
<dbReference type="Pfam" id="PF04403">
    <property type="entry name" value="PqiA"/>
    <property type="match status" value="2"/>
</dbReference>
<dbReference type="InterPro" id="IPR007498">
    <property type="entry name" value="PqiA-like"/>
</dbReference>
<feature type="transmembrane region" description="Helical" evidence="1">
    <location>
        <begin position="170"/>
        <end position="190"/>
    </location>
</feature>
<protein>
    <submittedName>
        <fullName evidence="2">Inner membrane protein YebS</fullName>
    </submittedName>
</protein>